<name>A0AAU9SN70_THLAR</name>
<dbReference type="AlphaFoldDB" id="A0AAU9SN70"/>
<protein>
    <submittedName>
        <fullName evidence="2">Uncharacterized protein</fullName>
    </submittedName>
</protein>
<dbReference type="Proteomes" id="UP000836841">
    <property type="component" value="Chromosome 5"/>
</dbReference>
<organism evidence="2 3">
    <name type="scientific">Thlaspi arvense</name>
    <name type="common">Field penny-cress</name>
    <dbReference type="NCBI Taxonomy" id="13288"/>
    <lineage>
        <taxon>Eukaryota</taxon>
        <taxon>Viridiplantae</taxon>
        <taxon>Streptophyta</taxon>
        <taxon>Embryophyta</taxon>
        <taxon>Tracheophyta</taxon>
        <taxon>Spermatophyta</taxon>
        <taxon>Magnoliopsida</taxon>
        <taxon>eudicotyledons</taxon>
        <taxon>Gunneridae</taxon>
        <taxon>Pentapetalae</taxon>
        <taxon>rosids</taxon>
        <taxon>malvids</taxon>
        <taxon>Brassicales</taxon>
        <taxon>Brassicaceae</taxon>
        <taxon>Thlaspideae</taxon>
        <taxon>Thlaspi</taxon>
    </lineage>
</organism>
<reference evidence="2 3" key="1">
    <citation type="submission" date="2022-03" db="EMBL/GenBank/DDBJ databases">
        <authorList>
            <person name="Nunn A."/>
            <person name="Chopra R."/>
            <person name="Nunn A."/>
            <person name="Contreras Garrido A."/>
        </authorList>
    </citation>
    <scope>NUCLEOTIDE SEQUENCE [LARGE SCALE GENOMIC DNA]</scope>
</reference>
<dbReference type="EMBL" id="OU466861">
    <property type="protein sequence ID" value="CAH2066532.1"/>
    <property type="molecule type" value="Genomic_DNA"/>
</dbReference>
<gene>
    <name evidence="2" type="ORF">TAV2_LOCUS16973</name>
</gene>
<feature type="region of interest" description="Disordered" evidence="1">
    <location>
        <begin position="1"/>
        <end position="23"/>
    </location>
</feature>
<evidence type="ECO:0000313" key="2">
    <source>
        <dbReference type="EMBL" id="CAH2066532.1"/>
    </source>
</evidence>
<feature type="non-terminal residue" evidence="2">
    <location>
        <position position="94"/>
    </location>
</feature>
<feature type="compositionally biased region" description="Acidic residues" evidence="1">
    <location>
        <begin position="1"/>
        <end position="13"/>
    </location>
</feature>
<evidence type="ECO:0000256" key="1">
    <source>
        <dbReference type="SAM" id="MobiDB-lite"/>
    </source>
</evidence>
<evidence type="ECO:0000313" key="3">
    <source>
        <dbReference type="Proteomes" id="UP000836841"/>
    </source>
</evidence>
<accession>A0AAU9SN70</accession>
<proteinExistence type="predicted"/>
<sequence>TSDWAQQDEEEGGDASASVDRRRRFPIATGRSKALRRKLGLQLEIAEDRIDTAVAEEVMEAGCITADQINGLVCLWYDLQGRNKLRKARPSLQA</sequence>
<keyword evidence="3" id="KW-1185">Reference proteome</keyword>